<name>A0A931I3D4_9HYPH</name>
<gene>
    <name evidence="1" type="ORF">I5731_11910</name>
</gene>
<evidence type="ECO:0000313" key="2">
    <source>
        <dbReference type="Proteomes" id="UP000631694"/>
    </source>
</evidence>
<protein>
    <recommendedName>
        <fullName evidence="3">GIY-YIG domain-containing protein</fullName>
    </recommendedName>
</protein>
<comment type="caution">
    <text evidence="1">The sequence shown here is derived from an EMBL/GenBank/DDBJ whole genome shotgun (WGS) entry which is preliminary data.</text>
</comment>
<reference evidence="1" key="1">
    <citation type="submission" date="2020-12" db="EMBL/GenBank/DDBJ databases">
        <title>Methylobrevis albus sp. nov., isolated from fresh water lack sediment.</title>
        <authorList>
            <person name="Zou Q."/>
        </authorList>
    </citation>
    <scope>NUCLEOTIDE SEQUENCE</scope>
    <source>
        <strain evidence="1">L22</strain>
    </source>
</reference>
<evidence type="ECO:0000313" key="1">
    <source>
        <dbReference type="EMBL" id="MBH0238531.1"/>
    </source>
</evidence>
<dbReference type="Proteomes" id="UP000631694">
    <property type="component" value="Unassembled WGS sequence"/>
</dbReference>
<dbReference type="AlphaFoldDB" id="A0A931I3D4"/>
<keyword evidence="2" id="KW-1185">Reference proteome</keyword>
<proteinExistence type="predicted"/>
<evidence type="ECO:0008006" key="3">
    <source>
        <dbReference type="Google" id="ProtNLM"/>
    </source>
</evidence>
<dbReference type="EMBL" id="JADZLT010000050">
    <property type="protein sequence ID" value="MBH0238531.1"/>
    <property type="molecule type" value="Genomic_DNA"/>
</dbReference>
<organism evidence="1 2">
    <name type="scientific">Methylobrevis albus</name>
    <dbReference type="NCBI Taxonomy" id="2793297"/>
    <lineage>
        <taxon>Bacteria</taxon>
        <taxon>Pseudomonadati</taxon>
        <taxon>Pseudomonadota</taxon>
        <taxon>Alphaproteobacteria</taxon>
        <taxon>Hyphomicrobiales</taxon>
        <taxon>Pleomorphomonadaceae</taxon>
        <taxon>Methylobrevis</taxon>
    </lineage>
</organism>
<dbReference type="RefSeq" id="WP_197311596.1">
    <property type="nucleotide sequence ID" value="NZ_JADZLT010000050.1"/>
</dbReference>
<accession>A0A931I3D4</accession>
<sequence length="144" mass="17208">MVSIVINWTDEFDFDGLKKDRYSTERGVYQIIERGFGRQKLIYIGLVKGVTRSFYMRMNEHRKDWINGYYYYRYYVKFGIISRLDRRSVTDELIEDAESVLIFEHQPPQNTSKIRICRLAADLSIVNENRGPFLTDRQLQYATL</sequence>